<dbReference type="EMBL" id="JAFNEN010000577">
    <property type="protein sequence ID" value="KAG8180205.1"/>
    <property type="molecule type" value="Genomic_DNA"/>
</dbReference>
<proteinExistence type="predicted"/>
<reference evidence="1 2" key="1">
    <citation type="journal article" date="2022" name="Nat. Ecol. Evol.">
        <title>A masculinizing supergene underlies an exaggerated male reproductive morph in a spider.</title>
        <authorList>
            <person name="Hendrickx F."/>
            <person name="De Corte Z."/>
            <person name="Sonet G."/>
            <person name="Van Belleghem S.M."/>
            <person name="Kostlbacher S."/>
            <person name="Vangestel C."/>
        </authorList>
    </citation>
    <scope>NUCLEOTIDE SEQUENCE [LARGE SCALE GENOMIC DNA]</scope>
    <source>
        <strain evidence="1">W744_W776</strain>
    </source>
</reference>
<name>A0AAV6U8B0_9ARAC</name>
<protein>
    <submittedName>
        <fullName evidence="1">Uncharacterized protein</fullName>
    </submittedName>
</protein>
<keyword evidence="2" id="KW-1185">Reference proteome</keyword>
<sequence length="92" mass="10670">MALPLDNRRACAVPGFFPRNPASSGFSREVEAYELYEKEDWKRLRNRDDFGFARRRDEQQVEKKKTTVVRLVMRGLKILNNTEDALGGLILV</sequence>
<dbReference type="AlphaFoldDB" id="A0AAV6U8B0"/>
<dbReference type="Proteomes" id="UP000827092">
    <property type="component" value="Unassembled WGS sequence"/>
</dbReference>
<gene>
    <name evidence="1" type="ORF">JTE90_027917</name>
</gene>
<evidence type="ECO:0000313" key="1">
    <source>
        <dbReference type="EMBL" id="KAG8180205.1"/>
    </source>
</evidence>
<comment type="caution">
    <text evidence="1">The sequence shown here is derived from an EMBL/GenBank/DDBJ whole genome shotgun (WGS) entry which is preliminary data.</text>
</comment>
<organism evidence="1 2">
    <name type="scientific">Oedothorax gibbosus</name>
    <dbReference type="NCBI Taxonomy" id="931172"/>
    <lineage>
        <taxon>Eukaryota</taxon>
        <taxon>Metazoa</taxon>
        <taxon>Ecdysozoa</taxon>
        <taxon>Arthropoda</taxon>
        <taxon>Chelicerata</taxon>
        <taxon>Arachnida</taxon>
        <taxon>Araneae</taxon>
        <taxon>Araneomorphae</taxon>
        <taxon>Entelegynae</taxon>
        <taxon>Araneoidea</taxon>
        <taxon>Linyphiidae</taxon>
        <taxon>Erigoninae</taxon>
        <taxon>Oedothorax</taxon>
    </lineage>
</organism>
<accession>A0AAV6U8B0</accession>
<evidence type="ECO:0000313" key="2">
    <source>
        <dbReference type="Proteomes" id="UP000827092"/>
    </source>
</evidence>